<feature type="region of interest" description="Disordered" evidence="1">
    <location>
        <begin position="130"/>
        <end position="255"/>
    </location>
</feature>
<keyword evidence="3" id="KW-1185">Reference proteome</keyword>
<dbReference type="EMBL" id="JAEFCI010008061">
    <property type="protein sequence ID" value="KAG5458697.1"/>
    <property type="molecule type" value="Genomic_DNA"/>
</dbReference>
<feature type="compositionally biased region" description="Basic and acidic residues" evidence="1">
    <location>
        <begin position="229"/>
        <end position="239"/>
    </location>
</feature>
<name>A0A8H7ZSR2_9FUNG</name>
<dbReference type="Proteomes" id="UP000673691">
    <property type="component" value="Unassembled WGS sequence"/>
</dbReference>
<feature type="compositionally biased region" description="Acidic residues" evidence="1">
    <location>
        <begin position="188"/>
        <end position="201"/>
    </location>
</feature>
<evidence type="ECO:0000256" key="1">
    <source>
        <dbReference type="SAM" id="MobiDB-lite"/>
    </source>
</evidence>
<accession>A0A8H7ZSR2</accession>
<dbReference type="AlphaFoldDB" id="A0A8H7ZSR2"/>
<gene>
    <name evidence="2" type="ORF">BJ554DRAFT_1032</name>
</gene>
<organism evidence="2 3">
    <name type="scientific">Olpidium bornovanus</name>
    <dbReference type="NCBI Taxonomy" id="278681"/>
    <lineage>
        <taxon>Eukaryota</taxon>
        <taxon>Fungi</taxon>
        <taxon>Fungi incertae sedis</taxon>
        <taxon>Olpidiomycota</taxon>
        <taxon>Olpidiomycotina</taxon>
        <taxon>Olpidiomycetes</taxon>
        <taxon>Olpidiales</taxon>
        <taxon>Olpidiaceae</taxon>
        <taxon>Olpidium</taxon>
    </lineage>
</organism>
<proteinExistence type="predicted"/>
<sequence>MLPVSSESSIMFSSLRSLRSGFAESRAAFRNPPVCFGGVAARLLKEHPAVAVPDGADELRKPAAGQRLVQLASARQVVERLPTPRELGDDVDPGLGDHDFEQLGDVRVPQAAEHGVRDATKVSSRAAAWEEGKSALSTPSHLTPRPRQAAFPRNPVGEFLTPRRRKSPRGRQVRVAFRVGRPGRHGEEEEEEAEEAEEEEQASSPVLPIPPFTPSPRGTGSDGLSSLLPDRRASDDGKRGASVLPAARSAGEWPA</sequence>
<evidence type="ECO:0000313" key="2">
    <source>
        <dbReference type="EMBL" id="KAG5458697.1"/>
    </source>
</evidence>
<feature type="compositionally biased region" description="Basic residues" evidence="1">
    <location>
        <begin position="162"/>
        <end position="172"/>
    </location>
</feature>
<reference evidence="2 3" key="1">
    <citation type="journal article" name="Sci. Rep.">
        <title>Genome-scale phylogenetic analyses confirm Olpidium as the closest living zoosporic fungus to the non-flagellated, terrestrial fungi.</title>
        <authorList>
            <person name="Chang Y."/>
            <person name="Rochon D."/>
            <person name="Sekimoto S."/>
            <person name="Wang Y."/>
            <person name="Chovatia M."/>
            <person name="Sandor L."/>
            <person name="Salamov A."/>
            <person name="Grigoriev I.V."/>
            <person name="Stajich J.E."/>
            <person name="Spatafora J.W."/>
        </authorList>
    </citation>
    <scope>NUCLEOTIDE SEQUENCE [LARGE SCALE GENOMIC DNA]</scope>
    <source>
        <strain evidence="2">S191</strain>
    </source>
</reference>
<evidence type="ECO:0000313" key="3">
    <source>
        <dbReference type="Proteomes" id="UP000673691"/>
    </source>
</evidence>
<comment type="caution">
    <text evidence="2">The sequence shown here is derived from an EMBL/GenBank/DDBJ whole genome shotgun (WGS) entry which is preliminary data.</text>
</comment>
<protein>
    <submittedName>
        <fullName evidence="2">Uncharacterized protein</fullName>
    </submittedName>
</protein>